<dbReference type="Proteomes" id="UP001278500">
    <property type="component" value="Unassembled WGS sequence"/>
</dbReference>
<protein>
    <submittedName>
        <fullName evidence="1">Uncharacterized protein</fullName>
    </submittedName>
</protein>
<evidence type="ECO:0000313" key="2">
    <source>
        <dbReference type="Proteomes" id="UP001278500"/>
    </source>
</evidence>
<dbReference type="RefSeq" id="XP_062680343.1">
    <property type="nucleotide sequence ID" value="XM_062826966.1"/>
</dbReference>
<comment type="caution">
    <text evidence="1">The sequence shown here is derived from an EMBL/GenBank/DDBJ whole genome shotgun (WGS) entry which is preliminary data.</text>
</comment>
<keyword evidence="2" id="KW-1185">Reference proteome</keyword>
<reference evidence="1" key="1">
    <citation type="journal article" date="2023" name="Mol. Phylogenet. Evol.">
        <title>Genome-scale phylogeny and comparative genomics of the fungal order Sordariales.</title>
        <authorList>
            <person name="Hensen N."/>
            <person name="Bonometti L."/>
            <person name="Westerberg I."/>
            <person name="Brannstrom I.O."/>
            <person name="Guillou S."/>
            <person name="Cros-Aarteil S."/>
            <person name="Calhoun S."/>
            <person name="Haridas S."/>
            <person name="Kuo A."/>
            <person name="Mondo S."/>
            <person name="Pangilinan J."/>
            <person name="Riley R."/>
            <person name="LaButti K."/>
            <person name="Andreopoulos B."/>
            <person name="Lipzen A."/>
            <person name="Chen C."/>
            <person name="Yan M."/>
            <person name="Daum C."/>
            <person name="Ng V."/>
            <person name="Clum A."/>
            <person name="Steindorff A."/>
            <person name="Ohm R.A."/>
            <person name="Martin F."/>
            <person name="Silar P."/>
            <person name="Natvig D.O."/>
            <person name="Lalanne C."/>
            <person name="Gautier V."/>
            <person name="Ament-Velasquez S.L."/>
            <person name="Kruys A."/>
            <person name="Hutchinson M.I."/>
            <person name="Powell A.J."/>
            <person name="Barry K."/>
            <person name="Miller A.N."/>
            <person name="Grigoriev I.V."/>
            <person name="Debuchy R."/>
            <person name="Gladieux P."/>
            <person name="Hiltunen Thoren M."/>
            <person name="Johannesson H."/>
        </authorList>
    </citation>
    <scope>NUCLEOTIDE SEQUENCE</scope>
    <source>
        <strain evidence="1">CBS 560.94</strain>
    </source>
</reference>
<dbReference type="GeneID" id="87864120"/>
<accession>A0AAE0MQA2</accession>
<proteinExistence type="predicted"/>
<dbReference type="AlphaFoldDB" id="A0AAE0MQA2"/>
<reference evidence="1" key="2">
    <citation type="submission" date="2023-06" db="EMBL/GenBank/DDBJ databases">
        <authorList>
            <consortium name="Lawrence Berkeley National Laboratory"/>
            <person name="Haridas S."/>
            <person name="Hensen N."/>
            <person name="Bonometti L."/>
            <person name="Westerberg I."/>
            <person name="Brannstrom I.O."/>
            <person name="Guillou S."/>
            <person name="Cros-Aarteil S."/>
            <person name="Calhoun S."/>
            <person name="Kuo A."/>
            <person name="Mondo S."/>
            <person name="Pangilinan J."/>
            <person name="Riley R."/>
            <person name="Labutti K."/>
            <person name="Andreopoulos B."/>
            <person name="Lipzen A."/>
            <person name="Chen C."/>
            <person name="Yanf M."/>
            <person name="Daum C."/>
            <person name="Ng V."/>
            <person name="Clum A."/>
            <person name="Steindorff A."/>
            <person name="Ohm R."/>
            <person name="Martin F."/>
            <person name="Silar P."/>
            <person name="Natvig D."/>
            <person name="Lalanne C."/>
            <person name="Gautier V."/>
            <person name="Ament-Velasquez S.L."/>
            <person name="Kruys A."/>
            <person name="Hutchinson M.I."/>
            <person name="Powell A.J."/>
            <person name="Barry K."/>
            <person name="Miller A.N."/>
            <person name="Grigoriev I.V."/>
            <person name="Debuchy R."/>
            <person name="Gladieux P."/>
            <person name="Thoren M.H."/>
            <person name="Johannesson H."/>
        </authorList>
    </citation>
    <scope>NUCLEOTIDE SEQUENCE</scope>
    <source>
        <strain evidence="1">CBS 560.94</strain>
    </source>
</reference>
<dbReference type="EMBL" id="JAUEPP010000005">
    <property type="protein sequence ID" value="KAK3342550.1"/>
    <property type="molecule type" value="Genomic_DNA"/>
</dbReference>
<organism evidence="1 2">
    <name type="scientific">Neurospora tetraspora</name>
    <dbReference type="NCBI Taxonomy" id="94610"/>
    <lineage>
        <taxon>Eukaryota</taxon>
        <taxon>Fungi</taxon>
        <taxon>Dikarya</taxon>
        <taxon>Ascomycota</taxon>
        <taxon>Pezizomycotina</taxon>
        <taxon>Sordariomycetes</taxon>
        <taxon>Sordariomycetidae</taxon>
        <taxon>Sordariales</taxon>
        <taxon>Sordariaceae</taxon>
        <taxon>Neurospora</taxon>
    </lineage>
</organism>
<sequence length="189" mass="21590">MSRSSCFPFFFTCWFTCTTRSPSSGSSSRVTILIVSDQHSGPPEKSHHQLASRPFIAALLDITIPRWRSRLPMRHSSDRLDGFERYWQCWEHIKDGNKVYPMISPHPNHSAKRCSAASVRKRIFDRDISTTLDSPRYAEFESTVSFLVYSHLVQMQADEVLVRFVLGGPNSNKLYKPQLTTLCQDCTGA</sequence>
<gene>
    <name evidence="1" type="ORF">B0H65DRAFT_468599</name>
</gene>
<evidence type="ECO:0000313" key="1">
    <source>
        <dbReference type="EMBL" id="KAK3342550.1"/>
    </source>
</evidence>
<name>A0AAE0MQA2_9PEZI</name>